<gene>
    <name evidence="2" type="ORF">NEZAVI_LOCUS15454</name>
</gene>
<dbReference type="OrthoDB" id="10407676at2759"/>
<evidence type="ECO:0000313" key="3">
    <source>
        <dbReference type="Proteomes" id="UP001152798"/>
    </source>
</evidence>
<feature type="compositionally biased region" description="Basic and acidic residues" evidence="1">
    <location>
        <begin position="115"/>
        <end position="160"/>
    </location>
</feature>
<sequence length="272" mass="31744">MTIDVKDLTTGCTTFNHCATQTYRNSLISLLELTGAYVIQNYYPVYVGFNPINQAMLTQMHLANINNQHQHHIPYHNHHHNLQQMNHGNMYNQQGLANNYYQTGNMETGVTGSDLHVHSGHVEGGNDGRHQQHEEEKYAEGGHDETDSGKHEEKGEEDKKNKKKKLKKGFHDVYKKREKKSRNKFWNNYDRKGSYYRSKTKEGHDHEEISGKDSNSDYNMMDLEKKIKDGDWDNGFLMSWKMKLAPNGTYVKYDQDIKEGYYDPAWSQDYVQ</sequence>
<proteinExistence type="predicted"/>
<dbReference type="EMBL" id="OV725083">
    <property type="protein sequence ID" value="CAH1407821.1"/>
    <property type="molecule type" value="Genomic_DNA"/>
</dbReference>
<feature type="region of interest" description="Disordered" evidence="1">
    <location>
        <begin position="197"/>
        <end position="218"/>
    </location>
</feature>
<name>A0A9P0HRS3_NEZVI</name>
<keyword evidence="3" id="KW-1185">Reference proteome</keyword>
<evidence type="ECO:0000256" key="1">
    <source>
        <dbReference type="SAM" id="MobiDB-lite"/>
    </source>
</evidence>
<organism evidence="2 3">
    <name type="scientific">Nezara viridula</name>
    <name type="common">Southern green stink bug</name>
    <name type="synonym">Cimex viridulus</name>
    <dbReference type="NCBI Taxonomy" id="85310"/>
    <lineage>
        <taxon>Eukaryota</taxon>
        <taxon>Metazoa</taxon>
        <taxon>Ecdysozoa</taxon>
        <taxon>Arthropoda</taxon>
        <taxon>Hexapoda</taxon>
        <taxon>Insecta</taxon>
        <taxon>Pterygota</taxon>
        <taxon>Neoptera</taxon>
        <taxon>Paraneoptera</taxon>
        <taxon>Hemiptera</taxon>
        <taxon>Heteroptera</taxon>
        <taxon>Panheteroptera</taxon>
        <taxon>Pentatomomorpha</taxon>
        <taxon>Pentatomoidea</taxon>
        <taxon>Pentatomidae</taxon>
        <taxon>Pentatominae</taxon>
        <taxon>Nezara</taxon>
    </lineage>
</organism>
<feature type="region of interest" description="Disordered" evidence="1">
    <location>
        <begin position="107"/>
        <end position="174"/>
    </location>
</feature>
<evidence type="ECO:0000313" key="2">
    <source>
        <dbReference type="EMBL" id="CAH1407821.1"/>
    </source>
</evidence>
<protein>
    <submittedName>
        <fullName evidence="2">Uncharacterized protein</fullName>
    </submittedName>
</protein>
<reference evidence="2" key="1">
    <citation type="submission" date="2022-01" db="EMBL/GenBank/DDBJ databases">
        <authorList>
            <person name="King R."/>
        </authorList>
    </citation>
    <scope>NUCLEOTIDE SEQUENCE</scope>
</reference>
<dbReference type="AlphaFoldDB" id="A0A9P0HRS3"/>
<feature type="compositionally biased region" description="Basic and acidic residues" evidence="1">
    <location>
        <begin position="197"/>
        <end position="215"/>
    </location>
</feature>
<dbReference type="Proteomes" id="UP001152798">
    <property type="component" value="Chromosome 7"/>
</dbReference>
<accession>A0A9P0HRS3</accession>